<accession>A0ABQ9AK54</accession>
<organism evidence="6 7">
    <name type="scientific">Salix suchowensis</name>
    <dbReference type="NCBI Taxonomy" id="1278906"/>
    <lineage>
        <taxon>Eukaryota</taxon>
        <taxon>Viridiplantae</taxon>
        <taxon>Streptophyta</taxon>
        <taxon>Embryophyta</taxon>
        <taxon>Tracheophyta</taxon>
        <taxon>Spermatophyta</taxon>
        <taxon>Magnoliopsida</taxon>
        <taxon>eudicotyledons</taxon>
        <taxon>Gunneridae</taxon>
        <taxon>Pentapetalae</taxon>
        <taxon>rosids</taxon>
        <taxon>fabids</taxon>
        <taxon>Malpighiales</taxon>
        <taxon>Salicaceae</taxon>
        <taxon>Saliceae</taxon>
        <taxon>Salix</taxon>
    </lineage>
</organism>
<dbReference type="PANTHER" id="PTHR12537:SF119">
    <property type="entry name" value="PUMILIO HOMOLOG 6, CHLOROPLASTIC"/>
    <property type="match status" value="1"/>
</dbReference>
<evidence type="ECO:0000256" key="3">
    <source>
        <dbReference type="ARBA" id="ARBA00022884"/>
    </source>
</evidence>
<keyword evidence="1" id="KW-0677">Repeat</keyword>
<reference evidence="6" key="1">
    <citation type="submission" date="2022-10" db="EMBL/GenBank/DDBJ databases">
        <authorList>
            <person name="Hyden B.L."/>
            <person name="Feng K."/>
            <person name="Yates T."/>
            <person name="Jawdy S."/>
            <person name="Smart L.B."/>
            <person name="Muchero W."/>
        </authorList>
    </citation>
    <scope>NUCLEOTIDE SEQUENCE</scope>
    <source>
        <tissue evidence="6">Shoot tip</tissue>
    </source>
</reference>
<dbReference type="InterPro" id="IPR016024">
    <property type="entry name" value="ARM-type_fold"/>
</dbReference>
<dbReference type="PROSITE" id="PS50303">
    <property type="entry name" value="PUM_HD"/>
    <property type="match status" value="1"/>
</dbReference>
<evidence type="ECO:0000256" key="2">
    <source>
        <dbReference type="ARBA" id="ARBA00022845"/>
    </source>
</evidence>
<dbReference type="SUPFAM" id="SSF48371">
    <property type="entry name" value="ARM repeat"/>
    <property type="match status" value="1"/>
</dbReference>
<sequence>MMKDQYANYVVQKILDTCTDIQGAMLLNRIRTHVNALKKYTYGKHIVARCEQQYGEENQTP</sequence>
<evidence type="ECO:0000259" key="5">
    <source>
        <dbReference type="PROSITE" id="PS50303"/>
    </source>
</evidence>
<dbReference type="EMBL" id="JAPFFI010000020">
    <property type="protein sequence ID" value="KAJ6340158.1"/>
    <property type="molecule type" value="Genomic_DNA"/>
</dbReference>
<dbReference type="Gene3D" id="1.25.10.10">
    <property type="entry name" value="Leucine-rich Repeat Variant"/>
    <property type="match status" value="1"/>
</dbReference>
<keyword evidence="3" id="KW-0694">RNA-binding</keyword>
<feature type="repeat" description="Pumilio" evidence="4">
    <location>
        <begin position="1"/>
        <end position="28"/>
    </location>
</feature>
<reference evidence="6" key="2">
    <citation type="journal article" date="2023" name="Int. J. Mol. Sci.">
        <title>De Novo Assembly and Annotation of 11 Diverse Shrub Willow (Salix) Genomes Reveals Novel Gene Organization in Sex-Linked Regions.</title>
        <authorList>
            <person name="Hyden B."/>
            <person name="Feng K."/>
            <person name="Yates T.B."/>
            <person name="Jawdy S."/>
            <person name="Cereghino C."/>
            <person name="Smart L.B."/>
            <person name="Muchero W."/>
        </authorList>
    </citation>
    <scope>NUCLEOTIDE SEQUENCE</scope>
    <source>
        <tissue evidence="6">Shoot tip</tissue>
    </source>
</reference>
<dbReference type="InterPro" id="IPR033133">
    <property type="entry name" value="PUM-HD"/>
</dbReference>
<name>A0ABQ9AK54_9ROSI</name>
<dbReference type="PROSITE" id="PS50302">
    <property type="entry name" value="PUM"/>
    <property type="match status" value="1"/>
</dbReference>
<evidence type="ECO:0000256" key="1">
    <source>
        <dbReference type="ARBA" id="ARBA00022737"/>
    </source>
</evidence>
<dbReference type="InterPro" id="IPR001313">
    <property type="entry name" value="Pumilio_RNA-bd_rpt"/>
</dbReference>
<proteinExistence type="predicted"/>
<dbReference type="PANTHER" id="PTHR12537">
    <property type="entry name" value="RNA BINDING PROTEIN PUMILIO-RELATED"/>
    <property type="match status" value="1"/>
</dbReference>
<evidence type="ECO:0000313" key="7">
    <source>
        <dbReference type="Proteomes" id="UP001141253"/>
    </source>
</evidence>
<gene>
    <name evidence="6" type="ORF">OIU77_007998</name>
</gene>
<evidence type="ECO:0000256" key="4">
    <source>
        <dbReference type="PROSITE-ProRule" id="PRU00317"/>
    </source>
</evidence>
<evidence type="ECO:0000313" key="6">
    <source>
        <dbReference type="EMBL" id="KAJ6340158.1"/>
    </source>
</evidence>
<protein>
    <recommendedName>
        <fullName evidence="5">PUM-HD domain-containing protein</fullName>
    </recommendedName>
</protein>
<keyword evidence="7" id="KW-1185">Reference proteome</keyword>
<keyword evidence="2" id="KW-0810">Translation regulation</keyword>
<dbReference type="InterPro" id="IPR011989">
    <property type="entry name" value="ARM-like"/>
</dbReference>
<comment type="caution">
    <text evidence="6">The sequence shown here is derived from an EMBL/GenBank/DDBJ whole genome shotgun (WGS) entry which is preliminary data.</text>
</comment>
<feature type="domain" description="PUM-HD" evidence="5">
    <location>
        <begin position="1"/>
        <end position="54"/>
    </location>
</feature>
<dbReference type="Pfam" id="PF00806">
    <property type="entry name" value="PUF"/>
    <property type="match status" value="1"/>
</dbReference>
<dbReference type="Proteomes" id="UP001141253">
    <property type="component" value="Chromosome 15W"/>
</dbReference>